<keyword evidence="1" id="KW-0732">Signal</keyword>
<dbReference type="Proteomes" id="UP000019276">
    <property type="component" value="Unassembled WGS sequence"/>
</dbReference>
<gene>
    <name evidence="2" type="ORF">DS2_07868</name>
</gene>
<dbReference type="RefSeq" id="WP_035014174.1">
    <property type="nucleotide sequence ID" value="NZ_ARZY01000011.1"/>
</dbReference>
<dbReference type="eggNOG" id="COG4225">
    <property type="taxonomic scope" value="Bacteria"/>
</dbReference>
<reference evidence="2 3" key="1">
    <citation type="journal article" date="2014" name="Genome Announc.">
        <title>Draft Genome Sequence of the Agar-Degrading Bacterium Catenovulum sp. Strain DS-2, Isolated from Intestines of Haliotis diversicolor.</title>
        <authorList>
            <person name="Shan D."/>
            <person name="Li X."/>
            <person name="Gu Z."/>
            <person name="Wei G."/>
            <person name="Gao Z."/>
            <person name="Shao Z."/>
        </authorList>
    </citation>
    <scope>NUCLEOTIDE SEQUENCE [LARGE SCALE GENOMIC DNA]</scope>
    <source>
        <strain evidence="2 3">DS-2</strain>
    </source>
</reference>
<proteinExistence type="predicted"/>
<dbReference type="PATRIC" id="fig|1328313.3.peg.1609"/>
<protein>
    <recommendedName>
        <fullName evidence="4">BNR repeat-containing family member</fullName>
    </recommendedName>
</protein>
<sequence length="511" mass="57055">MPINKLKKVLSLLLCTYLTGCVLSPNNDTSVASSSNLKGPTTLQLHSQPVLLNSSLLVKKSHTSDGSDRAVNGKPLFAGVMGAQAVTYQGYQYVIYYTAKDRGGYGDLFAEVVVARRNVTNHDWQYSTLPVYRLTSEDAHNRQAIEVSKSDGVIHISFDHHNLDRINYAHTAVGVANNPKAIEWNDNVFKFKRNLGFANDAVGRVTYPKFYALDSGNLLMYFREGGAAKGKMQLARYDAQQSEWQFIRRISSQDGLFAKNVNGNTKPTTRGPYLAGGGPKFDQDGRMHISWVFRERPVNCNPGKVNGFDCNHGIYYTYSDDEGLTWYNNHGQLVADTRKGEVLSVETPGLEAVHVPTTLRPSNVSHNSVIDRKTGDYHLLLSHKTKPDGPARVHHYIRDTSGQWRKEVSSFNASNVTLKFLGDRLFAFAGRTNADIYYADRVDGFKQWHKIALPKLDGEFSKIEGGYITWDLSLLSSGFASVIWQHAPEVSGQPTPIYVYDFELGKVVNIE</sequence>
<evidence type="ECO:0000313" key="2">
    <source>
        <dbReference type="EMBL" id="EWH10534.1"/>
    </source>
</evidence>
<dbReference type="EMBL" id="ARZY01000011">
    <property type="protein sequence ID" value="EWH10534.1"/>
    <property type="molecule type" value="Genomic_DNA"/>
</dbReference>
<dbReference type="OrthoDB" id="223410at2"/>
<evidence type="ECO:0000256" key="1">
    <source>
        <dbReference type="SAM" id="SignalP"/>
    </source>
</evidence>
<comment type="caution">
    <text evidence="2">The sequence shown here is derived from an EMBL/GenBank/DDBJ whole genome shotgun (WGS) entry which is preliminary data.</text>
</comment>
<feature type="chain" id="PRO_5004897945" description="BNR repeat-containing family member" evidence="1">
    <location>
        <begin position="25"/>
        <end position="511"/>
    </location>
</feature>
<dbReference type="Pfam" id="PF15892">
    <property type="entry name" value="BNR_4"/>
    <property type="match status" value="1"/>
</dbReference>
<dbReference type="AlphaFoldDB" id="W7QCB9"/>
<name>W7QCB9_9ALTE</name>
<accession>W7QCB9</accession>
<keyword evidence="3" id="KW-1185">Reference proteome</keyword>
<dbReference type="STRING" id="1328313.DS2_07868"/>
<evidence type="ECO:0000313" key="3">
    <source>
        <dbReference type="Proteomes" id="UP000019276"/>
    </source>
</evidence>
<feature type="signal peptide" evidence="1">
    <location>
        <begin position="1"/>
        <end position="24"/>
    </location>
</feature>
<evidence type="ECO:0008006" key="4">
    <source>
        <dbReference type="Google" id="ProtNLM"/>
    </source>
</evidence>
<organism evidence="2 3">
    <name type="scientific">Catenovulum agarivorans DS-2</name>
    <dbReference type="NCBI Taxonomy" id="1328313"/>
    <lineage>
        <taxon>Bacteria</taxon>
        <taxon>Pseudomonadati</taxon>
        <taxon>Pseudomonadota</taxon>
        <taxon>Gammaproteobacteria</taxon>
        <taxon>Alteromonadales</taxon>
        <taxon>Alteromonadaceae</taxon>
        <taxon>Catenovulum</taxon>
    </lineage>
</organism>